<dbReference type="OrthoDB" id="6713181at2"/>
<dbReference type="AlphaFoldDB" id="A0A1G6J9P2"/>
<keyword evidence="2" id="KW-1185">Reference proteome</keyword>
<proteinExistence type="predicted"/>
<dbReference type="Proteomes" id="UP000242317">
    <property type="component" value="Unassembled WGS sequence"/>
</dbReference>
<dbReference type="RefSeq" id="WP_143005197.1">
    <property type="nucleotide sequence ID" value="NZ_FMYK01000003.1"/>
</dbReference>
<dbReference type="EMBL" id="FMYK01000003">
    <property type="protein sequence ID" value="SDC15399.1"/>
    <property type="molecule type" value="Genomic_DNA"/>
</dbReference>
<organism evidence="1 2">
    <name type="scientific">Acinetobacter marinus</name>
    <dbReference type="NCBI Taxonomy" id="281375"/>
    <lineage>
        <taxon>Bacteria</taxon>
        <taxon>Pseudomonadati</taxon>
        <taxon>Pseudomonadota</taxon>
        <taxon>Gammaproteobacteria</taxon>
        <taxon>Moraxellales</taxon>
        <taxon>Moraxellaceae</taxon>
        <taxon>Acinetobacter</taxon>
    </lineage>
</organism>
<evidence type="ECO:0000313" key="2">
    <source>
        <dbReference type="Proteomes" id="UP000242317"/>
    </source>
</evidence>
<reference evidence="2" key="1">
    <citation type="submission" date="2016-09" db="EMBL/GenBank/DDBJ databases">
        <authorList>
            <person name="Varghese N."/>
            <person name="Submissions S."/>
        </authorList>
    </citation>
    <scope>NUCLEOTIDE SEQUENCE [LARGE SCALE GENOMIC DNA]</scope>
    <source>
        <strain evidence="2">ANC 3699</strain>
    </source>
</reference>
<accession>A0A1G6J9P2</accession>
<name>A0A1G6J9P2_9GAMM</name>
<sequence>MANRTTLPSTDIAFNLFDDASHSDVPKITGQWFSIKITPDLVADDSFNIGVVFIGNHDQKLRYKLIPSAKPFQCLYGFDGLDNFNFLLQSTRELLDSGVFGESVSPHISYSQPSHSSGITVDEILTSLYNTKVRLQCDGDSIKDEEFNSSYSSDQLRRNFFGKLKKEMPSVYERIYHQDPIKLIDPATNNEIKVSLPIWSEQLNLHNDSPVTFANVISAHYKSEVHRGYSLEKNGCTQVRNACEIKGKKAKAGIFIYRPSVSSIGFSSDIIEQVDNDIEQVLHSILLMKKNGYDIQVKVEADKNKLYEHMKDFI</sequence>
<gene>
    <name evidence="1" type="ORF">SAMN05421749_103284</name>
</gene>
<evidence type="ECO:0000313" key="1">
    <source>
        <dbReference type="EMBL" id="SDC15399.1"/>
    </source>
</evidence>
<protein>
    <submittedName>
        <fullName evidence="1">Uncharacterized protein</fullName>
    </submittedName>
</protein>